<evidence type="ECO:0000313" key="2">
    <source>
        <dbReference type="Proteomes" id="UP000199437"/>
    </source>
</evidence>
<dbReference type="STRING" id="1267423.SAMN05216290_2246"/>
<gene>
    <name evidence="1" type="ORF">SAMN05216290_2246</name>
</gene>
<proteinExistence type="predicted"/>
<dbReference type="AlphaFoldDB" id="A0A1I0QDV8"/>
<dbReference type="Pfam" id="PF19765">
    <property type="entry name" value="DUF6252"/>
    <property type="match status" value="1"/>
</dbReference>
<evidence type="ECO:0000313" key="1">
    <source>
        <dbReference type="EMBL" id="SEW25250.1"/>
    </source>
</evidence>
<dbReference type="PROSITE" id="PS51257">
    <property type="entry name" value="PROKAR_LIPOPROTEIN"/>
    <property type="match status" value="1"/>
</dbReference>
<dbReference type="GeneID" id="99986952"/>
<organism evidence="1 2">
    <name type="scientific">Roseivirga pacifica</name>
    <dbReference type="NCBI Taxonomy" id="1267423"/>
    <lineage>
        <taxon>Bacteria</taxon>
        <taxon>Pseudomonadati</taxon>
        <taxon>Bacteroidota</taxon>
        <taxon>Cytophagia</taxon>
        <taxon>Cytophagales</taxon>
        <taxon>Roseivirgaceae</taxon>
        <taxon>Roseivirga</taxon>
    </lineage>
</organism>
<dbReference type="RefSeq" id="WP_090258675.1">
    <property type="nucleotide sequence ID" value="NZ_FOIR01000002.1"/>
</dbReference>
<reference evidence="2" key="1">
    <citation type="submission" date="2016-10" db="EMBL/GenBank/DDBJ databases">
        <authorList>
            <person name="Varghese N."/>
            <person name="Submissions S."/>
        </authorList>
    </citation>
    <scope>NUCLEOTIDE SEQUENCE [LARGE SCALE GENOMIC DNA]</scope>
    <source>
        <strain evidence="2">CGMCC 1.12402</strain>
    </source>
</reference>
<sequence length="139" mass="15060">MNFSRLIAVLLVFTLISACKKDSEPNNFVTATINSSAWSADNVTLTTSNGKRKLKGNKSGNMYLEIELEESATGTIDLTGNQASITYSDGDDTFITVLEGSLTLTANEDGHVEGTFSTRIESNFSGESVNITNGRFRFD</sequence>
<dbReference type="EMBL" id="FOIR01000002">
    <property type="protein sequence ID" value="SEW25250.1"/>
    <property type="molecule type" value="Genomic_DNA"/>
</dbReference>
<protein>
    <submittedName>
        <fullName evidence="1">Uncharacterized protein</fullName>
    </submittedName>
</protein>
<accession>A0A1I0QDV8</accession>
<keyword evidence="2" id="KW-1185">Reference proteome</keyword>
<name>A0A1I0QDV8_9BACT</name>
<dbReference type="Proteomes" id="UP000199437">
    <property type="component" value="Unassembled WGS sequence"/>
</dbReference>
<dbReference type="InterPro" id="IPR046219">
    <property type="entry name" value="DUF6252"/>
</dbReference>